<keyword evidence="1" id="KW-0812">Transmembrane</keyword>
<protein>
    <recommendedName>
        <fullName evidence="4">CPBP family intramembrane metalloprotease</fullName>
    </recommendedName>
</protein>
<keyword evidence="1" id="KW-0472">Membrane</keyword>
<feature type="transmembrane region" description="Helical" evidence="1">
    <location>
        <begin position="112"/>
        <end position="132"/>
    </location>
</feature>
<feature type="transmembrane region" description="Helical" evidence="1">
    <location>
        <begin position="141"/>
        <end position="161"/>
    </location>
</feature>
<dbReference type="RefSeq" id="WP_273602573.1">
    <property type="nucleotide sequence ID" value="NZ_JAQQXT010000036.1"/>
</dbReference>
<keyword evidence="1" id="KW-1133">Transmembrane helix</keyword>
<dbReference type="EMBL" id="JAQQXT010000036">
    <property type="protein sequence ID" value="MDC8774593.1"/>
    <property type="molecule type" value="Genomic_DNA"/>
</dbReference>
<keyword evidence="3" id="KW-1185">Reference proteome</keyword>
<feature type="transmembrane region" description="Helical" evidence="1">
    <location>
        <begin position="20"/>
        <end position="41"/>
    </location>
</feature>
<reference evidence="2 3" key="1">
    <citation type="submission" date="2022-10" db="EMBL/GenBank/DDBJ databases">
        <title>Paucibacter sp. hw1 Genome sequencing.</title>
        <authorList>
            <person name="Park S."/>
        </authorList>
    </citation>
    <scope>NUCLEOTIDE SEQUENCE [LARGE SCALE GENOMIC DNA]</scope>
    <source>
        <strain evidence="3">hw1</strain>
    </source>
</reference>
<gene>
    <name evidence="2" type="ORF">PRZ03_23795</name>
</gene>
<evidence type="ECO:0008006" key="4">
    <source>
        <dbReference type="Google" id="ProtNLM"/>
    </source>
</evidence>
<evidence type="ECO:0000256" key="1">
    <source>
        <dbReference type="SAM" id="Phobius"/>
    </source>
</evidence>
<accession>A0ABT5KKX9</accession>
<evidence type="ECO:0000313" key="3">
    <source>
        <dbReference type="Proteomes" id="UP001221189"/>
    </source>
</evidence>
<feature type="transmembrane region" description="Helical" evidence="1">
    <location>
        <begin position="61"/>
        <end position="82"/>
    </location>
</feature>
<proteinExistence type="predicted"/>
<sequence length="162" mass="17176">MRRLLGFLLHPEVSLWKYCLSLVPLALIPSAFLVLLATLTAEAAGLNAAAHSAPAIDVTLGNVFGAVVFSPIVETFMLAGLLKVLSSTSLHPAVCAAFSAVLWGGLHGLVGALWFFGTVWGFFVFSCGYIAWRHTSLRQGFLAAAVPHALANSIAMLLLWVA</sequence>
<organism evidence="2 3">
    <name type="scientific">Roseateles albus</name>
    <dbReference type="NCBI Taxonomy" id="2987525"/>
    <lineage>
        <taxon>Bacteria</taxon>
        <taxon>Pseudomonadati</taxon>
        <taxon>Pseudomonadota</taxon>
        <taxon>Betaproteobacteria</taxon>
        <taxon>Burkholderiales</taxon>
        <taxon>Sphaerotilaceae</taxon>
        <taxon>Roseateles</taxon>
    </lineage>
</organism>
<dbReference type="Proteomes" id="UP001221189">
    <property type="component" value="Unassembled WGS sequence"/>
</dbReference>
<comment type="caution">
    <text evidence="2">The sequence shown here is derived from an EMBL/GenBank/DDBJ whole genome shotgun (WGS) entry which is preliminary data.</text>
</comment>
<evidence type="ECO:0000313" key="2">
    <source>
        <dbReference type="EMBL" id="MDC8774593.1"/>
    </source>
</evidence>
<name>A0ABT5KKX9_9BURK</name>